<gene>
    <name evidence="2" type="ORF">IFM12276_20800</name>
</gene>
<dbReference type="EMBL" id="AP026978">
    <property type="protein sequence ID" value="BDT99051.1"/>
    <property type="molecule type" value="Genomic_DNA"/>
</dbReference>
<sequence>MMRGKAIGFARPDAAGTRRGAAIAVRATGDRSAFGAVRVPIVLGIGQLLPLANRLARYGFRAEIVRCPARLGALAELLPCGRNSRRPASRRHPGAAAGETTR</sequence>
<keyword evidence="3" id="KW-1185">Reference proteome</keyword>
<proteinExistence type="predicted"/>
<dbReference type="Proteomes" id="UP001317870">
    <property type="component" value="Chromosome"/>
</dbReference>
<organism evidence="2 3">
    <name type="scientific">Nocardia sputorum</name>
    <dbReference type="NCBI Taxonomy" id="2984338"/>
    <lineage>
        <taxon>Bacteria</taxon>
        <taxon>Bacillati</taxon>
        <taxon>Actinomycetota</taxon>
        <taxon>Actinomycetes</taxon>
        <taxon>Mycobacteriales</taxon>
        <taxon>Nocardiaceae</taxon>
        <taxon>Nocardia</taxon>
    </lineage>
</organism>
<name>A0ABM8CVZ8_9NOCA</name>
<reference evidence="2 3" key="1">
    <citation type="submission" date="2022-11" db="EMBL/GenBank/DDBJ databases">
        <title>Genome Sequencing of Nocardia sp. ON39_IFM12276 and assembly.</title>
        <authorList>
            <person name="Shimojima M."/>
            <person name="Toyokawa M."/>
            <person name="Uesaka K."/>
        </authorList>
    </citation>
    <scope>NUCLEOTIDE SEQUENCE [LARGE SCALE GENOMIC DNA]</scope>
    <source>
        <strain evidence="2 3">IFM 12276</strain>
    </source>
</reference>
<evidence type="ECO:0000313" key="2">
    <source>
        <dbReference type="EMBL" id="BDT99051.1"/>
    </source>
</evidence>
<evidence type="ECO:0000256" key="1">
    <source>
        <dbReference type="SAM" id="MobiDB-lite"/>
    </source>
</evidence>
<feature type="compositionally biased region" description="Basic residues" evidence="1">
    <location>
        <begin position="83"/>
        <end position="93"/>
    </location>
</feature>
<accession>A0ABM8CVZ8</accession>
<protein>
    <submittedName>
        <fullName evidence="2">Uncharacterized protein</fullName>
    </submittedName>
</protein>
<evidence type="ECO:0000313" key="3">
    <source>
        <dbReference type="Proteomes" id="UP001317870"/>
    </source>
</evidence>
<feature type="region of interest" description="Disordered" evidence="1">
    <location>
        <begin position="82"/>
        <end position="102"/>
    </location>
</feature>